<dbReference type="InterPro" id="IPR036236">
    <property type="entry name" value="Znf_C2H2_sf"/>
</dbReference>
<proteinExistence type="predicted"/>
<dbReference type="OrthoDB" id="10645427at2759"/>
<dbReference type="VEuPathDB" id="VectorBase:SCAU009091"/>
<dbReference type="PANTHER" id="PTHR24379">
    <property type="entry name" value="KRAB AND ZINC FINGER DOMAIN-CONTAINING"/>
    <property type="match status" value="1"/>
</dbReference>
<keyword evidence="2" id="KW-0677">Repeat</keyword>
<evidence type="ECO:0000256" key="3">
    <source>
        <dbReference type="ARBA" id="ARBA00022771"/>
    </source>
</evidence>
<dbReference type="InterPro" id="IPR012934">
    <property type="entry name" value="Znf_AD"/>
</dbReference>
<dbReference type="SMART" id="SM00868">
    <property type="entry name" value="zf-AD"/>
    <property type="match status" value="1"/>
</dbReference>
<dbReference type="Pfam" id="PF00096">
    <property type="entry name" value="zf-C2H2"/>
    <property type="match status" value="1"/>
</dbReference>
<dbReference type="AlphaFoldDB" id="A0A1I8PL34"/>
<evidence type="ECO:0000256" key="2">
    <source>
        <dbReference type="ARBA" id="ARBA00022737"/>
    </source>
</evidence>
<name>A0A1I8PL34_STOCA</name>
<protein>
    <recommendedName>
        <fullName evidence="7">C2H2-type domain-containing protein</fullName>
    </recommendedName>
</protein>
<dbReference type="EnsemblMetazoa" id="SCAU009091-RA">
    <property type="protein sequence ID" value="SCAU009091-PA"/>
    <property type="gene ID" value="SCAU009091"/>
</dbReference>
<evidence type="ECO:0000256" key="4">
    <source>
        <dbReference type="ARBA" id="ARBA00022833"/>
    </source>
</evidence>
<evidence type="ECO:0000313" key="9">
    <source>
        <dbReference type="Proteomes" id="UP000095300"/>
    </source>
</evidence>
<dbReference type="EnsemblMetazoa" id="SCAU009091-RL">
    <property type="protein sequence ID" value="SCAU009091-PL"/>
    <property type="gene ID" value="SCAU009091"/>
</dbReference>
<dbReference type="GO" id="GO:0005634">
    <property type="term" value="C:nucleus"/>
    <property type="evidence" value="ECO:0007669"/>
    <property type="project" value="InterPro"/>
</dbReference>
<dbReference type="InterPro" id="IPR013087">
    <property type="entry name" value="Znf_C2H2_type"/>
</dbReference>
<evidence type="ECO:0000256" key="6">
    <source>
        <dbReference type="SAM" id="MobiDB-lite"/>
    </source>
</evidence>
<evidence type="ECO:0000259" key="7">
    <source>
        <dbReference type="PROSITE" id="PS50157"/>
    </source>
</evidence>
<dbReference type="PROSITE" id="PS50157">
    <property type="entry name" value="ZINC_FINGER_C2H2_2"/>
    <property type="match status" value="3"/>
</dbReference>
<feature type="compositionally biased region" description="Low complexity" evidence="6">
    <location>
        <begin position="342"/>
        <end position="359"/>
    </location>
</feature>
<dbReference type="Gene3D" id="3.40.1800.20">
    <property type="match status" value="1"/>
</dbReference>
<dbReference type="SUPFAM" id="SSF57667">
    <property type="entry name" value="beta-beta-alpha zinc fingers"/>
    <property type="match status" value="2"/>
</dbReference>
<dbReference type="SUPFAM" id="SSF57716">
    <property type="entry name" value="Glucocorticoid receptor-like (DNA-binding domain)"/>
    <property type="match status" value="1"/>
</dbReference>
<feature type="region of interest" description="Disordered" evidence="6">
    <location>
        <begin position="139"/>
        <end position="165"/>
    </location>
</feature>
<reference evidence="9" key="1">
    <citation type="submission" date="2015-05" db="EMBL/GenBank/DDBJ databases">
        <authorList>
            <person name="Wilson R.K."/>
            <person name="Warren W.C."/>
            <person name="Olafson P."/>
        </authorList>
    </citation>
    <scope>NUCLEOTIDE SEQUENCE [LARGE SCALE GENOMIC DNA]</scope>
    <source>
        <strain evidence="9">USDA</strain>
    </source>
</reference>
<keyword evidence="3 5" id="KW-0863">Zinc-finger</keyword>
<keyword evidence="4" id="KW-0862">Zinc</keyword>
<dbReference type="Gene3D" id="3.30.160.60">
    <property type="entry name" value="Classic Zinc Finger"/>
    <property type="match status" value="2"/>
</dbReference>
<organism evidence="8 9">
    <name type="scientific">Stomoxys calcitrans</name>
    <name type="common">Stable fly</name>
    <name type="synonym">Conops calcitrans</name>
    <dbReference type="NCBI Taxonomy" id="35570"/>
    <lineage>
        <taxon>Eukaryota</taxon>
        <taxon>Metazoa</taxon>
        <taxon>Ecdysozoa</taxon>
        <taxon>Arthropoda</taxon>
        <taxon>Hexapoda</taxon>
        <taxon>Insecta</taxon>
        <taxon>Pterygota</taxon>
        <taxon>Neoptera</taxon>
        <taxon>Endopterygota</taxon>
        <taxon>Diptera</taxon>
        <taxon>Brachycera</taxon>
        <taxon>Muscomorpha</taxon>
        <taxon>Muscoidea</taxon>
        <taxon>Muscidae</taxon>
        <taxon>Stomoxys</taxon>
    </lineage>
</organism>
<feature type="compositionally biased region" description="Polar residues" evidence="6">
    <location>
        <begin position="145"/>
        <end position="165"/>
    </location>
</feature>
<evidence type="ECO:0000313" key="8">
    <source>
        <dbReference type="EnsemblMetazoa" id="SCAU009091-PA"/>
    </source>
</evidence>
<sequence length="690" mass="77970">MSRETKICRLCIDMCYESKSLYDENGRTNDMYDLVCNYLHPTALNLLEARHLTVMCEPCWLHVSDFHIFRESVKTAQLKLRGERATELSQGFGSNQKVNEAENELPGASHEYVENSPLTQPKLEIMDVAEDSECSLHEVEEQTRQNDQYHISRPSVSGGSNNSETMGKREYYRINDLLAQWMPIIKCPLCPETGSNLSELETHFGDKHATEEFHILCCDRKLSKRLHIKEHLLLHINPNAFKCRLCPKGYGTKKSLRRHVALRHPETQNLSFICTICNRGIKTKGGLKLHYTSLHNVEPPPDSDYEEERGLSPTDVRKLRRRKYRYMKQGKGKMSSNALRKGLGSQASSGSSSRGGRITRFTSSLNAGTAQNSGDVQTIKAIQTVENSETLRASETIEASQSLETSQTLEASQTLENCQTSEASHTVAVLDTLEASQKFQYPLNAEPNLELFKSAHPPEASSNNSNILDTSSPASVSMICSDVDQHNDTKAEANLQEPAIAIVKSETEFEGPGICVKSETIKDAEPNFLIQNVATLKYEITEIDDTHAGPDMIQLELSNESLSNSHDDTDVPNKTARKRRPSKYTCQHCDKVCSTQPAYNYHIWYNHRDEPKHSCPECPSTFRRKRDLLEHVASHQKRDLYGCAFCAFTCRKLNLMSRHRKTDHPQKVNKNFYRKINVASKSATRLQASP</sequence>
<reference evidence="8" key="2">
    <citation type="submission" date="2020-05" db="UniProtKB">
        <authorList>
            <consortium name="EnsemblMetazoa"/>
        </authorList>
    </citation>
    <scope>IDENTIFICATION</scope>
    <source>
        <strain evidence="8">USDA</strain>
    </source>
</reference>
<evidence type="ECO:0000256" key="5">
    <source>
        <dbReference type="PROSITE-ProRule" id="PRU00042"/>
    </source>
</evidence>
<dbReference type="Proteomes" id="UP000095300">
    <property type="component" value="Unassembled WGS sequence"/>
</dbReference>
<feature type="domain" description="C2H2-type" evidence="7">
    <location>
        <begin position="241"/>
        <end position="269"/>
    </location>
</feature>
<keyword evidence="1" id="KW-0479">Metal-binding</keyword>
<feature type="domain" description="C2H2-type" evidence="7">
    <location>
        <begin position="272"/>
        <end position="300"/>
    </location>
</feature>
<gene>
    <name evidence="8" type="primary">106092620</name>
</gene>
<keyword evidence="9" id="KW-1185">Reference proteome</keyword>
<dbReference type="GO" id="GO:0008270">
    <property type="term" value="F:zinc ion binding"/>
    <property type="evidence" value="ECO:0007669"/>
    <property type="project" value="UniProtKB-KW"/>
</dbReference>
<feature type="domain" description="C2H2-type" evidence="7">
    <location>
        <begin position="613"/>
        <end position="640"/>
    </location>
</feature>
<accession>A0A1I8PL34</accession>
<feature type="region of interest" description="Disordered" evidence="6">
    <location>
        <begin position="297"/>
        <end position="359"/>
    </location>
</feature>
<evidence type="ECO:0000256" key="1">
    <source>
        <dbReference type="ARBA" id="ARBA00022723"/>
    </source>
</evidence>
<dbReference type="SMART" id="SM00355">
    <property type="entry name" value="ZnF_C2H2"/>
    <property type="match status" value="6"/>
</dbReference>
<feature type="compositionally biased region" description="Basic residues" evidence="6">
    <location>
        <begin position="318"/>
        <end position="331"/>
    </location>
</feature>
<dbReference type="PROSITE" id="PS00028">
    <property type="entry name" value="ZINC_FINGER_C2H2_1"/>
    <property type="match status" value="4"/>
</dbReference>
<dbReference type="PANTHER" id="PTHR24379:SF121">
    <property type="entry name" value="C2H2-TYPE DOMAIN-CONTAINING PROTEIN"/>
    <property type="match status" value="1"/>
</dbReference>